<dbReference type="EMBL" id="MHFR01000043">
    <property type="protein sequence ID" value="OGW97184.1"/>
    <property type="molecule type" value="Genomic_DNA"/>
</dbReference>
<dbReference type="AlphaFoldDB" id="A0A1G1KW26"/>
<dbReference type="Pfam" id="PF13814">
    <property type="entry name" value="Replic_Relax"/>
    <property type="match status" value="1"/>
</dbReference>
<proteinExistence type="predicted"/>
<accession>A0A1G1KW26</accession>
<protein>
    <submittedName>
        <fullName evidence="1">Uncharacterized protein</fullName>
    </submittedName>
</protein>
<organism evidence="1 2">
    <name type="scientific">Candidatus Danuiimicrobium aquiferis</name>
    <dbReference type="NCBI Taxonomy" id="1801832"/>
    <lineage>
        <taxon>Bacteria</taxon>
        <taxon>Pseudomonadati</taxon>
        <taxon>Candidatus Omnitrophota</taxon>
        <taxon>Candidatus Danuiimicrobium</taxon>
    </lineage>
</organism>
<evidence type="ECO:0000313" key="2">
    <source>
        <dbReference type="Proteomes" id="UP000178187"/>
    </source>
</evidence>
<reference evidence="1 2" key="1">
    <citation type="journal article" date="2016" name="Nat. Commun.">
        <title>Thousands of microbial genomes shed light on interconnected biogeochemical processes in an aquifer system.</title>
        <authorList>
            <person name="Anantharaman K."/>
            <person name="Brown C.T."/>
            <person name="Hug L.A."/>
            <person name="Sharon I."/>
            <person name="Castelle C.J."/>
            <person name="Probst A.J."/>
            <person name="Thomas B.C."/>
            <person name="Singh A."/>
            <person name="Wilkins M.J."/>
            <person name="Karaoz U."/>
            <person name="Brodie E.L."/>
            <person name="Williams K.H."/>
            <person name="Hubbard S.S."/>
            <person name="Banfield J.F."/>
        </authorList>
    </citation>
    <scope>NUCLEOTIDE SEQUENCE [LARGE SCALE GENOMIC DNA]</scope>
</reference>
<sequence length="259" mass="30363">MDELPEDKKSEAGGDIEDGLEPASKIIEAVEITDRDVAIFKLAHEHRYLAYGQIREAFWKGRSEPAKACYRRIERLVNSGYLRKGYSKKKSLDIYFITEKALVILRERGFDSGISLYEPTKDFDRSIDHDLKVISVRILFRGLGLDSWTSERLLRARDHLHSIPDGVLNIRGKRIAIEFENHLTKSMERYQELFHHYGEQENYLVLLVIVDGDTKDWLVRALDYNAKRIWMTTYHELINDREEALFENKRASFKLSRLL</sequence>
<comment type="caution">
    <text evidence="1">The sequence shown here is derived from an EMBL/GenBank/DDBJ whole genome shotgun (WGS) entry which is preliminary data.</text>
</comment>
<gene>
    <name evidence="1" type="ORF">A3G33_08395</name>
</gene>
<evidence type="ECO:0000313" key="1">
    <source>
        <dbReference type="EMBL" id="OGW97184.1"/>
    </source>
</evidence>
<name>A0A1G1KW26_9BACT</name>
<dbReference type="InterPro" id="IPR025855">
    <property type="entry name" value="Replic_Relax"/>
</dbReference>
<dbReference type="Proteomes" id="UP000178187">
    <property type="component" value="Unassembled WGS sequence"/>
</dbReference>